<dbReference type="Pfam" id="PF04542">
    <property type="entry name" value="Sigma70_r2"/>
    <property type="match status" value="1"/>
</dbReference>
<dbReference type="Pfam" id="PF08281">
    <property type="entry name" value="Sigma70_r4_2"/>
    <property type="match status" value="1"/>
</dbReference>
<dbReference type="SUPFAM" id="SSF88946">
    <property type="entry name" value="Sigma2 domain of RNA polymerase sigma factors"/>
    <property type="match status" value="1"/>
</dbReference>
<evidence type="ECO:0000256" key="3">
    <source>
        <dbReference type="ARBA" id="ARBA00023082"/>
    </source>
</evidence>
<evidence type="ECO:0000313" key="8">
    <source>
        <dbReference type="EMBL" id="TVO58901.1"/>
    </source>
</evidence>
<dbReference type="InterPro" id="IPR013249">
    <property type="entry name" value="RNA_pol_sigma70_r4_t2"/>
</dbReference>
<dbReference type="Gene3D" id="1.10.1740.10">
    <property type="match status" value="1"/>
</dbReference>
<keyword evidence="5" id="KW-0804">Transcription</keyword>
<evidence type="ECO:0000256" key="5">
    <source>
        <dbReference type="ARBA" id="ARBA00023163"/>
    </source>
</evidence>
<keyword evidence="3" id="KW-0731">Sigma factor</keyword>
<feature type="domain" description="RNA polymerase sigma-70 region 2" evidence="6">
    <location>
        <begin position="17"/>
        <end position="79"/>
    </location>
</feature>
<organism evidence="8 9">
    <name type="scientific">Denitromonas halophila</name>
    <dbReference type="NCBI Taxonomy" id="1629404"/>
    <lineage>
        <taxon>Bacteria</taxon>
        <taxon>Pseudomonadati</taxon>
        <taxon>Pseudomonadota</taxon>
        <taxon>Betaproteobacteria</taxon>
        <taxon>Rhodocyclales</taxon>
        <taxon>Zoogloeaceae</taxon>
        <taxon>Denitromonas</taxon>
    </lineage>
</organism>
<dbReference type="AlphaFoldDB" id="A0A557R167"/>
<dbReference type="InterPro" id="IPR036388">
    <property type="entry name" value="WH-like_DNA-bd_sf"/>
</dbReference>
<comment type="caution">
    <text evidence="8">The sequence shown here is derived from an EMBL/GenBank/DDBJ whole genome shotgun (WGS) entry which is preliminary data.</text>
</comment>
<dbReference type="GO" id="GO:0016987">
    <property type="term" value="F:sigma factor activity"/>
    <property type="evidence" value="ECO:0007669"/>
    <property type="project" value="UniProtKB-KW"/>
</dbReference>
<dbReference type="Gene3D" id="1.10.10.10">
    <property type="entry name" value="Winged helix-like DNA-binding domain superfamily/Winged helix DNA-binding domain"/>
    <property type="match status" value="1"/>
</dbReference>
<dbReference type="InterPro" id="IPR007627">
    <property type="entry name" value="RNA_pol_sigma70_r2"/>
</dbReference>
<evidence type="ECO:0000256" key="1">
    <source>
        <dbReference type="ARBA" id="ARBA00010641"/>
    </source>
</evidence>
<evidence type="ECO:0000259" key="7">
    <source>
        <dbReference type="Pfam" id="PF08281"/>
    </source>
</evidence>
<dbReference type="GO" id="GO:0006352">
    <property type="term" value="P:DNA-templated transcription initiation"/>
    <property type="evidence" value="ECO:0007669"/>
    <property type="project" value="InterPro"/>
</dbReference>
<keyword evidence="9" id="KW-1185">Reference proteome</keyword>
<keyword evidence="2" id="KW-0805">Transcription regulation</keyword>
<dbReference type="InterPro" id="IPR013325">
    <property type="entry name" value="RNA_pol_sigma_r2"/>
</dbReference>
<dbReference type="PANTHER" id="PTHR43133:SF8">
    <property type="entry name" value="RNA POLYMERASE SIGMA FACTOR HI_1459-RELATED"/>
    <property type="match status" value="1"/>
</dbReference>
<dbReference type="InterPro" id="IPR013324">
    <property type="entry name" value="RNA_pol_sigma_r3/r4-like"/>
</dbReference>
<evidence type="ECO:0000256" key="4">
    <source>
        <dbReference type="ARBA" id="ARBA00023125"/>
    </source>
</evidence>
<keyword evidence="4" id="KW-0238">DNA-binding</keyword>
<gene>
    <name evidence="8" type="ORF">FHP91_04370</name>
</gene>
<dbReference type="CDD" id="cd06171">
    <property type="entry name" value="Sigma70_r4"/>
    <property type="match status" value="1"/>
</dbReference>
<dbReference type="InterPro" id="IPR039425">
    <property type="entry name" value="RNA_pol_sigma-70-like"/>
</dbReference>
<protein>
    <submittedName>
        <fullName evidence="8">Sigma-70 family RNA polymerase sigma factor</fullName>
    </submittedName>
</protein>
<evidence type="ECO:0000313" key="9">
    <source>
        <dbReference type="Proteomes" id="UP000319502"/>
    </source>
</evidence>
<dbReference type="GO" id="GO:0003677">
    <property type="term" value="F:DNA binding"/>
    <property type="evidence" value="ECO:0007669"/>
    <property type="project" value="UniProtKB-KW"/>
</dbReference>
<dbReference type="Proteomes" id="UP000319502">
    <property type="component" value="Unassembled WGS sequence"/>
</dbReference>
<dbReference type="SUPFAM" id="SSF88659">
    <property type="entry name" value="Sigma3 and sigma4 domains of RNA polymerase sigma factors"/>
    <property type="match status" value="1"/>
</dbReference>
<name>A0A557R167_9RHOO</name>
<reference evidence="8 9" key="1">
    <citation type="submission" date="2019-07" db="EMBL/GenBank/DDBJ databases">
        <title>The pathways for chlorine oxyanion respiration interact through the shared metabolite chlorate.</title>
        <authorList>
            <person name="Barnum T.P."/>
            <person name="Cheng Y."/>
            <person name="Hill K.A."/>
            <person name="Lucas L.N."/>
            <person name="Carlson H.K."/>
            <person name="Coates J.D."/>
        </authorList>
    </citation>
    <scope>NUCLEOTIDE SEQUENCE [LARGE SCALE GENOMIC DNA]</scope>
    <source>
        <strain evidence="8 9">SFB-3</strain>
    </source>
</reference>
<dbReference type="NCBIfam" id="TIGR02937">
    <property type="entry name" value="sigma70-ECF"/>
    <property type="match status" value="1"/>
</dbReference>
<comment type="similarity">
    <text evidence="1">Belongs to the sigma-70 factor family. ECF subfamily.</text>
</comment>
<accession>A0A557R167</accession>
<dbReference type="PANTHER" id="PTHR43133">
    <property type="entry name" value="RNA POLYMERASE ECF-TYPE SIGMA FACTO"/>
    <property type="match status" value="1"/>
</dbReference>
<dbReference type="OrthoDB" id="9180690at2"/>
<proteinExistence type="inferred from homology"/>
<evidence type="ECO:0000259" key="6">
    <source>
        <dbReference type="Pfam" id="PF04542"/>
    </source>
</evidence>
<evidence type="ECO:0000256" key="2">
    <source>
        <dbReference type="ARBA" id="ARBA00023015"/>
    </source>
</evidence>
<sequence length="192" mass="21294">MTRMKPVTGSLEDGFVRLQQSLRSYLRRRLPDAAQVDDVLQDIFLKAIVSQQAGRSIENLSGWLYAAARTGVADYFRHRGVATDTLDEDLATSADADGLQLHTDLSSCLRAFIDQLPPHYRDTLLATELEGRPLRALAQEQGVSVSAIKSRAARGRRMLKARLLACCHVEMKDGLVSDYHRRSSDDYDGGCA</sequence>
<dbReference type="InterPro" id="IPR014284">
    <property type="entry name" value="RNA_pol_sigma-70_dom"/>
</dbReference>
<dbReference type="EMBL" id="VMNK01000003">
    <property type="protein sequence ID" value="TVO58901.1"/>
    <property type="molecule type" value="Genomic_DNA"/>
</dbReference>
<feature type="domain" description="RNA polymerase sigma factor 70 region 4 type 2" evidence="7">
    <location>
        <begin position="108"/>
        <end position="159"/>
    </location>
</feature>